<evidence type="ECO:0000259" key="1">
    <source>
        <dbReference type="Pfam" id="PF18962"/>
    </source>
</evidence>
<evidence type="ECO:0000313" key="2">
    <source>
        <dbReference type="EMBL" id="GAA4456925.1"/>
    </source>
</evidence>
<dbReference type="Pfam" id="PF18962">
    <property type="entry name" value="Por_Secre_tail"/>
    <property type="match status" value="1"/>
</dbReference>
<sequence length="143" mass="15848">MHYLWIYPNSSTATTQTITVSYNTPGTYNFMSVAYDNCDQFTDTTTYQLIVNECGSNGRKINTAGTAKLYPNPFSDVIYYDMGADNLVVNYSVSDVTGRIVCAGKNLNNQTGMINASGLLHGFYIVRLFDKNGASESFKLLKE</sequence>
<dbReference type="NCBIfam" id="TIGR04183">
    <property type="entry name" value="Por_Secre_tail"/>
    <property type="match status" value="1"/>
</dbReference>
<proteinExistence type="predicted"/>
<keyword evidence="3" id="KW-1185">Reference proteome</keyword>
<dbReference type="InterPro" id="IPR013783">
    <property type="entry name" value="Ig-like_fold"/>
</dbReference>
<gene>
    <name evidence="2" type="ORF">GCM10023092_22970</name>
</gene>
<accession>A0ABP8MZ94</accession>
<name>A0ABP8MZ94_9BACT</name>
<evidence type="ECO:0000313" key="3">
    <source>
        <dbReference type="Proteomes" id="UP001501410"/>
    </source>
</evidence>
<protein>
    <recommendedName>
        <fullName evidence="1">Secretion system C-terminal sorting domain-containing protein</fullName>
    </recommendedName>
</protein>
<feature type="domain" description="Secretion system C-terminal sorting" evidence="1">
    <location>
        <begin position="69"/>
        <end position="134"/>
    </location>
</feature>
<dbReference type="InterPro" id="IPR026444">
    <property type="entry name" value="Secre_tail"/>
</dbReference>
<reference evidence="3" key="1">
    <citation type="journal article" date="2019" name="Int. J. Syst. Evol. Microbiol.">
        <title>The Global Catalogue of Microorganisms (GCM) 10K type strain sequencing project: providing services to taxonomists for standard genome sequencing and annotation.</title>
        <authorList>
            <consortium name="The Broad Institute Genomics Platform"/>
            <consortium name="The Broad Institute Genome Sequencing Center for Infectious Disease"/>
            <person name="Wu L."/>
            <person name="Ma J."/>
        </authorList>
    </citation>
    <scope>NUCLEOTIDE SEQUENCE [LARGE SCALE GENOMIC DNA]</scope>
    <source>
        <strain evidence="3">JCM 31921</strain>
    </source>
</reference>
<dbReference type="Gene3D" id="2.60.40.10">
    <property type="entry name" value="Immunoglobulins"/>
    <property type="match status" value="1"/>
</dbReference>
<comment type="caution">
    <text evidence="2">The sequence shown here is derived from an EMBL/GenBank/DDBJ whole genome shotgun (WGS) entry which is preliminary data.</text>
</comment>
<dbReference type="InterPro" id="IPR035986">
    <property type="entry name" value="PKD_dom_sf"/>
</dbReference>
<organism evidence="2 3">
    <name type="scientific">Rurimicrobium arvi</name>
    <dbReference type="NCBI Taxonomy" id="2049916"/>
    <lineage>
        <taxon>Bacteria</taxon>
        <taxon>Pseudomonadati</taxon>
        <taxon>Bacteroidota</taxon>
        <taxon>Chitinophagia</taxon>
        <taxon>Chitinophagales</taxon>
        <taxon>Chitinophagaceae</taxon>
        <taxon>Rurimicrobium</taxon>
    </lineage>
</organism>
<dbReference type="Proteomes" id="UP001501410">
    <property type="component" value="Unassembled WGS sequence"/>
</dbReference>
<dbReference type="EMBL" id="BAABEZ010000022">
    <property type="protein sequence ID" value="GAA4456925.1"/>
    <property type="molecule type" value="Genomic_DNA"/>
</dbReference>
<dbReference type="RefSeq" id="WP_344827122.1">
    <property type="nucleotide sequence ID" value="NZ_BAABEZ010000022.1"/>
</dbReference>
<dbReference type="SUPFAM" id="SSF49299">
    <property type="entry name" value="PKD domain"/>
    <property type="match status" value="1"/>
</dbReference>